<proteinExistence type="predicted"/>
<sequence length="115" mass="13364">MSFVLWLRSRIFLDSLQVLGGMVFTIWAIWKARNQALWEQKVMQQSLTVNLVLKLQGDWEARVAVTELGVTILAISIQTRSRSSLSCMWMPRFSSKRGLLHLDVCFSHHIVGFWR</sequence>
<keyword evidence="2" id="KW-1185">Reference proteome</keyword>
<accession>A0A328E5W6</accession>
<organism evidence="1 2">
    <name type="scientific">Cuscuta australis</name>
    <dbReference type="NCBI Taxonomy" id="267555"/>
    <lineage>
        <taxon>Eukaryota</taxon>
        <taxon>Viridiplantae</taxon>
        <taxon>Streptophyta</taxon>
        <taxon>Embryophyta</taxon>
        <taxon>Tracheophyta</taxon>
        <taxon>Spermatophyta</taxon>
        <taxon>Magnoliopsida</taxon>
        <taxon>eudicotyledons</taxon>
        <taxon>Gunneridae</taxon>
        <taxon>Pentapetalae</taxon>
        <taxon>asterids</taxon>
        <taxon>lamiids</taxon>
        <taxon>Solanales</taxon>
        <taxon>Convolvulaceae</taxon>
        <taxon>Cuscuteae</taxon>
        <taxon>Cuscuta</taxon>
        <taxon>Cuscuta subgen. Grammica</taxon>
        <taxon>Cuscuta sect. Cleistogrammica</taxon>
    </lineage>
</organism>
<name>A0A328E5W6_9ASTE</name>
<reference evidence="1 2" key="1">
    <citation type="submission" date="2018-06" db="EMBL/GenBank/DDBJ databases">
        <title>The Genome of Cuscuta australis (Dodder) Provides Insight into the Evolution of Plant Parasitism.</title>
        <authorList>
            <person name="Liu H."/>
        </authorList>
    </citation>
    <scope>NUCLEOTIDE SEQUENCE [LARGE SCALE GENOMIC DNA]</scope>
    <source>
        <strain evidence="2">cv. Yunnan</strain>
        <tissue evidence="1">Vines</tissue>
    </source>
</reference>
<evidence type="ECO:0000313" key="2">
    <source>
        <dbReference type="Proteomes" id="UP000249390"/>
    </source>
</evidence>
<dbReference type="AlphaFoldDB" id="A0A328E5W6"/>
<gene>
    <name evidence="1" type="ORF">DM860_007604</name>
</gene>
<comment type="caution">
    <text evidence="1">The sequence shown here is derived from an EMBL/GenBank/DDBJ whole genome shotgun (WGS) entry which is preliminary data.</text>
</comment>
<evidence type="ECO:0000313" key="1">
    <source>
        <dbReference type="EMBL" id="RAL52836.1"/>
    </source>
</evidence>
<dbReference type="EMBL" id="NQVE01000030">
    <property type="protein sequence ID" value="RAL52836.1"/>
    <property type="molecule type" value="Genomic_DNA"/>
</dbReference>
<protein>
    <submittedName>
        <fullName evidence="1">Uncharacterized protein</fullName>
    </submittedName>
</protein>
<dbReference type="Proteomes" id="UP000249390">
    <property type="component" value="Unassembled WGS sequence"/>
</dbReference>